<evidence type="ECO:0000313" key="8">
    <source>
        <dbReference type="EMBL" id="WEK55256.1"/>
    </source>
</evidence>
<dbReference type="InterPro" id="IPR027291">
    <property type="entry name" value="Glyco_hydro_38_N_sf"/>
</dbReference>
<dbReference type="CDD" id="cd10789">
    <property type="entry name" value="GH38N_AMII_ER_cytosolic"/>
    <property type="match status" value="1"/>
</dbReference>
<keyword evidence="5" id="KW-0378">Hydrolase</keyword>
<dbReference type="Gene3D" id="1.20.1270.50">
    <property type="entry name" value="Glycoside hydrolase family 38, central domain"/>
    <property type="match status" value="1"/>
</dbReference>
<dbReference type="InterPro" id="IPR037094">
    <property type="entry name" value="Glyco_hydro_38_cen_sf"/>
</dbReference>
<dbReference type="GO" id="GO:0046872">
    <property type="term" value="F:metal ion binding"/>
    <property type="evidence" value="ECO:0007669"/>
    <property type="project" value="UniProtKB-KW"/>
</dbReference>
<protein>
    <recommendedName>
        <fullName evidence="3">alpha-mannosidase</fullName>
        <ecNumber evidence="3">3.2.1.24</ecNumber>
    </recommendedName>
</protein>
<dbReference type="InterPro" id="IPR015341">
    <property type="entry name" value="Glyco_hydro_38_cen"/>
</dbReference>
<dbReference type="SUPFAM" id="SSF74650">
    <property type="entry name" value="Galactose mutarotase-like"/>
    <property type="match status" value="1"/>
</dbReference>
<dbReference type="InterPro" id="IPR041147">
    <property type="entry name" value="GH38_C"/>
</dbReference>
<feature type="domain" description="Glycoside hydrolase family 38 central" evidence="7">
    <location>
        <begin position="507"/>
        <end position="588"/>
    </location>
</feature>
<evidence type="ECO:0000259" key="7">
    <source>
        <dbReference type="SMART" id="SM00872"/>
    </source>
</evidence>
<dbReference type="EC" id="3.2.1.24" evidence="3"/>
<dbReference type="SUPFAM" id="SSF88713">
    <property type="entry name" value="Glycoside hydrolase/deacetylase"/>
    <property type="match status" value="1"/>
</dbReference>
<sequence>MEMINRLIRELTEAQWHNKISLTEWEVQLTEYVKPGLYRDESAPQLTTLDQILNGKSGTTYRLKRTLEIPSEWQDSAVGLVFEFGGEGLLRINGESYHGLDSNHTYVPLLLNRIGMKPQLDVELFDPIPEPHDPLNAQAVIREPIKRITCELVRPNLPVQSLLYSIIVVRDLLLGLPEREKLALVLNSALKETMDAVANYRTAIAGSSATELNDAEVGKGWMEIEAQLVRKVREQASSEEVTGVMKMVGQSHIDVAWLWPVRETVRKSSRTFSTMNTLMDEYPEFKYAQSQPLLYQFVKDNDPSLYAKIKERVAEGRWELVGGMWIEPDLNLPSGESLIRQLVHGQRFYQQEFGKQVDIEWLPDTFGYCASLPQILQQAGITRFMTSKLNWNDTNVFPYDLFQWQGIDGTQLLTFLNHGLNEHTKPKDIKEHWESFRQKDLHHEQMLLYGHGDGGGGVTREMLEQIKRAELMPGLPKATFGTATEFFDNIGADRTDLPVWQGDLYLELHRGTYTTHARNKRWNRKAEILYREAEVWQQLATPYGVQSDEQAFRDQMDKGWKLLLLNQFHDIIPGSAIPEVYVTSEEEYKSVFEIGDTALEQSLKSISTQISTMGEGKPYVVYNSFGWNRDEIVTIRGGSELSGLAAYDANGVQLPTDVIEKGDSYELFVCVKSIPAFGYCTVWLKQAEQKAMSVETLDLSENWDTDNVTLAFNEAGEIVRWFDKHADRELLKPGAKANELQFFHDKPTLWDAWDIDPRFEQQTAGAVELQSAQVLLRGVTQDILRFEWKLNASTIIQDVHIRHHDGRIDFHTQADWHEAHKLLKAAFDFDIITTKATYEIPFGTLERPTHRNTSWEQAQFEVCGHRFADVSESGYGVSLMNDCKYGYDIHGAKMRLSLLRAPKWPDVGADQGEHAFTYSIYSHRGQWQEAHVVRQAAELNGPLVARAVAAQLGTLPSSHSFVGLESNHVVLDTVKLAEDGEHSVLRFYESAGGRESVSIRWPEPFRQAVLTNALEEEIEPLTIIEGQLKLTFRPYEIKTIKLIR</sequence>
<dbReference type="GO" id="GO:0004559">
    <property type="term" value="F:alpha-mannosidase activity"/>
    <property type="evidence" value="ECO:0007669"/>
    <property type="project" value="UniProtKB-EC"/>
</dbReference>
<dbReference type="PANTHER" id="PTHR46017:SF1">
    <property type="entry name" value="ALPHA-MANNOSIDASE 2C1"/>
    <property type="match status" value="1"/>
</dbReference>
<comment type="catalytic activity">
    <reaction evidence="1">
        <text>Hydrolysis of terminal, non-reducing alpha-D-mannose residues in alpha-D-mannosides.</text>
        <dbReference type="EC" id="3.2.1.24"/>
    </reaction>
</comment>
<dbReference type="Pfam" id="PF01074">
    <property type="entry name" value="Glyco_hydro_38N"/>
    <property type="match status" value="1"/>
</dbReference>
<dbReference type="Pfam" id="PF17677">
    <property type="entry name" value="Glyco_hydro38C2"/>
    <property type="match status" value="1"/>
</dbReference>
<dbReference type="Gene3D" id="2.60.40.2220">
    <property type="match status" value="1"/>
</dbReference>
<dbReference type="InterPro" id="IPR011013">
    <property type="entry name" value="Gal_mutarotase_sf_dom"/>
</dbReference>
<organism evidence="8 9">
    <name type="scientific">Candidatus Cohnella colombiensis</name>
    <dbReference type="NCBI Taxonomy" id="3121368"/>
    <lineage>
        <taxon>Bacteria</taxon>
        <taxon>Bacillati</taxon>
        <taxon>Bacillota</taxon>
        <taxon>Bacilli</taxon>
        <taxon>Bacillales</taxon>
        <taxon>Paenibacillaceae</taxon>
        <taxon>Cohnella</taxon>
    </lineage>
</organism>
<dbReference type="InterPro" id="IPR011330">
    <property type="entry name" value="Glyco_hydro/deAcase_b/a-brl"/>
</dbReference>
<evidence type="ECO:0000256" key="4">
    <source>
        <dbReference type="ARBA" id="ARBA00022723"/>
    </source>
</evidence>
<keyword evidence="4" id="KW-0479">Metal-binding</keyword>
<evidence type="ECO:0000256" key="5">
    <source>
        <dbReference type="ARBA" id="ARBA00022801"/>
    </source>
</evidence>
<proteinExistence type="inferred from homology"/>
<dbReference type="PANTHER" id="PTHR46017">
    <property type="entry name" value="ALPHA-MANNOSIDASE 2C1"/>
    <property type="match status" value="1"/>
</dbReference>
<dbReference type="InterPro" id="IPR028995">
    <property type="entry name" value="Glyco_hydro_57/38_cen_sf"/>
</dbReference>
<evidence type="ECO:0000256" key="6">
    <source>
        <dbReference type="ARBA" id="ARBA00023295"/>
    </source>
</evidence>
<comment type="similarity">
    <text evidence="2">Belongs to the glycosyl hydrolase 38 family.</text>
</comment>
<dbReference type="FunFam" id="3.20.110.10:FF:000002">
    <property type="entry name" value="alpha-mannosidase 2C1 isoform X1"/>
    <property type="match status" value="1"/>
</dbReference>
<dbReference type="Pfam" id="PF07748">
    <property type="entry name" value="Glyco_hydro_38C"/>
    <property type="match status" value="1"/>
</dbReference>
<dbReference type="AlphaFoldDB" id="A0AA95EYI9"/>
<dbReference type="GO" id="GO:0009313">
    <property type="term" value="P:oligosaccharide catabolic process"/>
    <property type="evidence" value="ECO:0007669"/>
    <property type="project" value="TreeGrafter"/>
</dbReference>
<dbReference type="Gene3D" id="2.70.98.30">
    <property type="entry name" value="Golgi alpha-mannosidase II, domain 4"/>
    <property type="match status" value="1"/>
</dbReference>
<dbReference type="InterPro" id="IPR000602">
    <property type="entry name" value="Glyco_hydro_38_N"/>
</dbReference>
<dbReference type="FunFam" id="2.70.98.30:FF:000001">
    <property type="entry name" value="alpha-mannosidase 2C1 isoform X2"/>
    <property type="match status" value="1"/>
</dbReference>
<evidence type="ECO:0000256" key="2">
    <source>
        <dbReference type="ARBA" id="ARBA00009792"/>
    </source>
</evidence>
<reference evidence="8" key="1">
    <citation type="submission" date="2023-03" db="EMBL/GenBank/DDBJ databases">
        <title>Andean soil-derived lignocellulolytic bacterial consortium as a source of novel taxa and putative plastic-active enzymes.</title>
        <authorList>
            <person name="Diaz-Garcia L."/>
            <person name="Chuvochina M."/>
            <person name="Feuerriegel G."/>
            <person name="Bunk B."/>
            <person name="Sproer C."/>
            <person name="Streit W.R."/>
            <person name="Rodriguez L.M."/>
            <person name="Overmann J."/>
            <person name="Jimenez D.J."/>
        </authorList>
    </citation>
    <scope>NUCLEOTIDE SEQUENCE</scope>
    <source>
        <strain evidence="8">MAG 2441</strain>
    </source>
</reference>
<gene>
    <name evidence="8" type="ORF">P0Y55_04110</name>
</gene>
<keyword evidence="9" id="KW-1185">Reference proteome</keyword>
<dbReference type="SUPFAM" id="SSF88688">
    <property type="entry name" value="Families 57/38 glycoside transferase middle domain"/>
    <property type="match status" value="1"/>
</dbReference>
<dbReference type="InterPro" id="IPR011682">
    <property type="entry name" value="Glyco_hydro_38_C"/>
</dbReference>
<dbReference type="EMBL" id="CP119317">
    <property type="protein sequence ID" value="WEK55256.1"/>
    <property type="molecule type" value="Genomic_DNA"/>
</dbReference>
<dbReference type="Gene3D" id="3.20.110.10">
    <property type="entry name" value="Glycoside hydrolase 38, N terminal domain"/>
    <property type="match status" value="1"/>
</dbReference>
<name>A0AA95EYI9_9BACL</name>
<dbReference type="SMART" id="SM00872">
    <property type="entry name" value="Alpha-mann_mid"/>
    <property type="match status" value="1"/>
</dbReference>
<dbReference type="GO" id="GO:0030246">
    <property type="term" value="F:carbohydrate binding"/>
    <property type="evidence" value="ECO:0007669"/>
    <property type="project" value="InterPro"/>
</dbReference>
<dbReference type="Pfam" id="PF09261">
    <property type="entry name" value="Alpha-mann_mid"/>
    <property type="match status" value="1"/>
</dbReference>
<evidence type="ECO:0000256" key="1">
    <source>
        <dbReference type="ARBA" id="ARBA00000365"/>
    </source>
</evidence>
<dbReference type="FunFam" id="1.20.1270.50:FF:000004">
    <property type="entry name" value="alpha-mannosidase 2C1 isoform X1"/>
    <property type="match status" value="1"/>
</dbReference>
<dbReference type="Proteomes" id="UP001178662">
    <property type="component" value="Chromosome"/>
</dbReference>
<accession>A0AA95EYI9</accession>
<keyword evidence="6" id="KW-0326">Glycosidase</keyword>
<dbReference type="GO" id="GO:0006013">
    <property type="term" value="P:mannose metabolic process"/>
    <property type="evidence" value="ECO:0007669"/>
    <property type="project" value="InterPro"/>
</dbReference>
<evidence type="ECO:0000256" key="3">
    <source>
        <dbReference type="ARBA" id="ARBA00012752"/>
    </source>
</evidence>
<evidence type="ECO:0000313" key="9">
    <source>
        <dbReference type="Proteomes" id="UP001178662"/>
    </source>
</evidence>